<keyword evidence="1 3" id="KW-0812">Transmembrane</keyword>
<dbReference type="Proteomes" id="UP000006548">
    <property type="component" value="Chromosome 1"/>
</dbReference>
<dbReference type="HOGENOM" id="CLU_1604997_0_0_1"/>
<accession>Q3EDE7</accession>
<dbReference type="PaxDb" id="3702-AT1G10990.2"/>
<organism evidence="3 4">
    <name type="scientific">Arabidopsis thaliana</name>
    <name type="common">Mouse-ear cress</name>
    <dbReference type="NCBI Taxonomy" id="3702"/>
    <lineage>
        <taxon>Eukaryota</taxon>
        <taxon>Viridiplantae</taxon>
        <taxon>Streptophyta</taxon>
        <taxon>Embryophyta</taxon>
        <taxon>Tracheophyta</taxon>
        <taxon>Spermatophyta</taxon>
        <taxon>Magnoliopsida</taxon>
        <taxon>eudicotyledons</taxon>
        <taxon>Gunneridae</taxon>
        <taxon>Pentapetalae</taxon>
        <taxon>rosids</taxon>
        <taxon>malvids</taxon>
        <taxon>Brassicales</taxon>
        <taxon>Brassicaceae</taxon>
        <taxon>Camelineae</taxon>
        <taxon>Arabidopsis</taxon>
    </lineage>
</organism>
<dbReference type="iPTMnet" id="Q3EDE7"/>
<keyword evidence="1" id="KW-1133">Transmembrane helix</keyword>
<evidence type="ECO:0000313" key="2">
    <source>
        <dbReference type="Araport" id="AT1G10990"/>
    </source>
</evidence>
<dbReference type="EMBL" id="CP002684">
    <property type="protein sequence ID" value="AEE28673.1"/>
    <property type="molecule type" value="Genomic_DNA"/>
</dbReference>
<evidence type="ECO:0007829" key="6">
    <source>
        <dbReference type="ProteomicsDB" id="Q3EDE7"/>
    </source>
</evidence>
<proteinExistence type="evidence at protein level"/>
<reference evidence="3 4" key="1">
    <citation type="journal article" date="2000" name="Nature">
        <title>Sequence and analysis of chromosome 1 of the plant Arabidopsis thaliana.</title>
        <authorList>
            <person name="Theologis A."/>
            <person name="Ecker J.R."/>
            <person name="Palm C.J."/>
            <person name="Federspiel N.A."/>
            <person name="Kaul S."/>
            <person name="White O."/>
            <person name="Alonso J."/>
            <person name="Altafi H."/>
            <person name="Araujo R."/>
            <person name="Bowman C.L."/>
            <person name="Brooks S.Y."/>
            <person name="Buehler E."/>
            <person name="Chan A."/>
            <person name="Chao Q."/>
            <person name="Chen H."/>
            <person name="Cheuk R.F."/>
            <person name="Chin C.W."/>
            <person name="Chung M.K."/>
            <person name="Conn L."/>
            <person name="Conway A.B."/>
            <person name="Conway A.R."/>
            <person name="Creasy T.H."/>
            <person name="Dewar K."/>
            <person name="Dunn P."/>
            <person name="Etgu P."/>
            <person name="Feldblyum T.V."/>
            <person name="Feng J."/>
            <person name="Fong B."/>
            <person name="Fujii C.Y."/>
            <person name="Gill J.E."/>
            <person name="Goldsmith A.D."/>
            <person name="Haas B."/>
            <person name="Hansen N.F."/>
            <person name="Hughes B."/>
            <person name="Huizar L."/>
            <person name="Hunter J.L."/>
            <person name="Jenkins J."/>
            <person name="Johnson-Hopson C."/>
            <person name="Khan S."/>
            <person name="Khaykin E."/>
            <person name="Kim C.J."/>
            <person name="Koo H.L."/>
            <person name="Kremenetskaia I."/>
            <person name="Kurtz D.B."/>
            <person name="Kwan A."/>
            <person name="Lam B."/>
            <person name="Langin-Hooper S."/>
            <person name="Lee A."/>
            <person name="Lee J.M."/>
            <person name="Lenz C.A."/>
            <person name="Li J.H."/>
            <person name="Li Y."/>
            <person name="Lin X."/>
            <person name="Liu S.X."/>
            <person name="Liu Z.A."/>
            <person name="Luros J.S."/>
            <person name="Maiti R."/>
            <person name="Marziali A."/>
            <person name="Militscher J."/>
            <person name="Miranda M."/>
            <person name="Nguyen M."/>
            <person name="Nierman W.C."/>
            <person name="Osborne B.I."/>
            <person name="Pai G."/>
            <person name="Peterson J."/>
            <person name="Pham P.K."/>
            <person name="Rizzo M."/>
            <person name="Rooney T."/>
            <person name="Rowley D."/>
            <person name="Sakano H."/>
            <person name="Salzberg S.L."/>
            <person name="Schwartz J.R."/>
            <person name="Shinn P."/>
            <person name="Southwick A.M."/>
            <person name="Sun H."/>
            <person name="Tallon L.J."/>
            <person name="Tambunga G."/>
            <person name="Toriumi M.J."/>
            <person name="Town C.D."/>
            <person name="Utterback T."/>
            <person name="Van Aken S."/>
            <person name="Vaysberg M."/>
            <person name="Vysotskaia V.S."/>
            <person name="Walker M."/>
            <person name="Wu D."/>
            <person name="Yu G."/>
            <person name="Fraser C.M."/>
            <person name="Venter J.C."/>
            <person name="Davis R.W."/>
        </authorList>
    </citation>
    <scope>NUCLEOTIDE SEQUENCE [LARGE SCALE GENOMIC DNA]</scope>
    <source>
        <strain evidence="4">cv. Columbia</strain>
    </source>
</reference>
<name>Q3EDE7_ARATH</name>
<dbReference type="InParanoid" id="Q3EDE7"/>
<dbReference type="TAIR" id="AT1G10990"/>
<dbReference type="AlphaFoldDB" id="Q3EDE7"/>
<keyword evidence="1" id="KW-0472">Membrane</keyword>
<dbReference type="Araport" id="AT1G10990"/>
<feature type="transmembrane region" description="Helical" evidence="1">
    <location>
        <begin position="16"/>
        <end position="36"/>
    </location>
</feature>
<dbReference type="ProteomicsDB" id="214149"/>
<keyword evidence="4" id="KW-1185">Reference proteome</keyword>
<protein>
    <submittedName>
        <fullName evidence="3">Transmembrane protein</fullName>
    </submittedName>
</protein>
<evidence type="ECO:0007829" key="5">
    <source>
        <dbReference type="PeptideAtlas" id="Q3EDE7"/>
    </source>
</evidence>
<evidence type="ECO:0000313" key="4">
    <source>
        <dbReference type="Proteomes" id="UP000006548"/>
    </source>
</evidence>
<dbReference type="ExpressionAtlas" id="Q3EDE7">
    <property type="expression patterns" value="baseline and differential"/>
</dbReference>
<gene>
    <name evidence="2 3" type="ordered locus">At1g10990</name>
    <name evidence="3" type="ORF">T19D16.27</name>
    <name evidence="3" type="ORF">T19D16_27</name>
</gene>
<evidence type="ECO:0000313" key="3">
    <source>
        <dbReference type="EMBL" id="AEE28673.1"/>
    </source>
</evidence>
<dbReference type="GeneID" id="837642"/>
<dbReference type="IntAct" id="Q3EDE7">
    <property type="interactions" value="1"/>
</dbReference>
<evidence type="ECO:0000256" key="1">
    <source>
        <dbReference type="SAM" id="Phobius"/>
    </source>
</evidence>
<sequence>MNNREMKHGKKKDEKMPVLVMPGFIAGATFLVIWIIRREFLLSYFWCNIDFLASVYLLNNPYIGYRKGSTKTNSPPPSALPKARECGPVASTKPNLTPAPPLGQPRLYAQESQQYSLVASNEPDLTPALLGPPPLYAQQSQQFSTIVVSSETDIPQLLVQCCPPDGDRGLTNQYYAGQEFDLGGHDKDSDSD</sequence>
<keyword evidence="5 6" id="KW-1267">Proteomics identification</keyword>
<reference evidence="4" key="2">
    <citation type="journal article" date="2017" name="Plant J.">
        <title>Araport11: a complete reannotation of the Arabidopsis thaliana reference genome.</title>
        <authorList>
            <person name="Cheng C.Y."/>
            <person name="Krishnakumar V."/>
            <person name="Chan A.P."/>
            <person name="Thibaud-Nissen F."/>
            <person name="Schobel S."/>
            <person name="Town C.D."/>
        </authorList>
    </citation>
    <scope>GENOME REANNOTATION</scope>
    <source>
        <strain evidence="4">cv. Columbia</strain>
    </source>
</reference>